<dbReference type="EMBL" id="JAINUG010000183">
    <property type="protein sequence ID" value="KAJ8389370.1"/>
    <property type="molecule type" value="Genomic_DNA"/>
</dbReference>
<reference evidence="2" key="1">
    <citation type="journal article" date="2023" name="Science">
        <title>Genome structures resolve the early diversification of teleost fishes.</title>
        <authorList>
            <person name="Parey E."/>
            <person name="Louis A."/>
            <person name="Montfort J."/>
            <person name="Bouchez O."/>
            <person name="Roques C."/>
            <person name="Iampietro C."/>
            <person name="Lluch J."/>
            <person name="Castinel A."/>
            <person name="Donnadieu C."/>
            <person name="Desvignes T."/>
            <person name="Floi Bucao C."/>
            <person name="Jouanno E."/>
            <person name="Wen M."/>
            <person name="Mejri S."/>
            <person name="Dirks R."/>
            <person name="Jansen H."/>
            <person name="Henkel C."/>
            <person name="Chen W.J."/>
            <person name="Zahm M."/>
            <person name="Cabau C."/>
            <person name="Klopp C."/>
            <person name="Thompson A.W."/>
            <person name="Robinson-Rechavi M."/>
            <person name="Braasch I."/>
            <person name="Lecointre G."/>
            <person name="Bobe J."/>
            <person name="Postlethwait J.H."/>
            <person name="Berthelot C."/>
            <person name="Roest Crollius H."/>
            <person name="Guiguen Y."/>
        </authorList>
    </citation>
    <scope>NUCLEOTIDE SEQUENCE</scope>
    <source>
        <strain evidence="2">NC1722</strain>
    </source>
</reference>
<dbReference type="Proteomes" id="UP001221898">
    <property type="component" value="Unassembled WGS sequence"/>
</dbReference>
<feature type="compositionally biased region" description="Basic and acidic residues" evidence="1">
    <location>
        <begin position="68"/>
        <end position="79"/>
    </location>
</feature>
<keyword evidence="3" id="KW-1185">Reference proteome</keyword>
<evidence type="ECO:0000313" key="3">
    <source>
        <dbReference type="Proteomes" id="UP001221898"/>
    </source>
</evidence>
<evidence type="ECO:0000313" key="2">
    <source>
        <dbReference type="EMBL" id="KAJ8389370.1"/>
    </source>
</evidence>
<comment type="caution">
    <text evidence="2">The sequence shown here is derived from an EMBL/GenBank/DDBJ whole genome shotgun (WGS) entry which is preliminary data.</text>
</comment>
<proteinExistence type="predicted"/>
<evidence type="ECO:0000256" key="1">
    <source>
        <dbReference type="SAM" id="MobiDB-lite"/>
    </source>
</evidence>
<accession>A0AAD7WAF4</accession>
<dbReference type="AlphaFoldDB" id="A0AAD7WAF4"/>
<feature type="region of interest" description="Disordered" evidence="1">
    <location>
        <begin position="68"/>
        <end position="108"/>
    </location>
</feature>
<gene>
    <name evidence="2" type="ORF">AAFF_G00120780</name>
</gene>
<organism evidence="2 3">
    <name type="scientific">Aldrovandia affinis</name>
    <dbReference type="NCBI Taxonomy" id="143900"/>
    <lineage>
        <taxon>Eukaryota</taxon>
        <taxon>Metazoa</taxon>
        <taxon>Chordata</taxon>
        <taxon>Craniata</taxon>
        <taxon>Vertebrata</taxon>
        <taxon>Euteleostomi</taxon>
        <taxon>Actinopterygii</taxon>
        <taxon>Neopterygii</taxon>
        <taxon>Teleostei</taxon>
        <taxon>Notacanthiformes</taxon>
        <taxon>Halosauridae</taxon>
        <taxon>Aldrovandia</taxon>
    </lineage>
</organism>
<feature type="compositionally biased region" description="Polar residues" evidence="1">
    <location>
        <begin position="93"/>
        <end position="108"/>
    </location>
</feature>
<name>A0AAD7WAF4_9TELE</name>
<protein>
    <submittedName>
        <fullName evidence="2">Uncharacterized protein</fullName>
    </submittedName>
</protein>
<sequence length="108" mass="11975">MPAIHTRTWGERRGSGYVLPVYHSWLKARPEPSAPLCCPTASEDWAFWSRVPKARLGRDQQACSLHGWFDRSDRQDRPPMGHQNEPVGPGPGLSSTIRTSPVGASQVV</sequence>